<evidence type="ECO:0000313" key="7">
    <source>
        <dbReference type="EMBL" id="SHK93494.1"/>
    </source>
</evidence>
<evidence type="ECO:0000256" key="3">
    <source>
        <dbReference type="ARBA" id="ARBA00022801"/>
    </source>
</evidence>
<dbReference type="PANTHER" id="PTHR43806:SF11">
    <property type="entry name" value="CEREVISIN-RELATED"/>
    <property type="match status" value="1"/>
</dbReference>
<protein>
    <submittedName>
        <fullName evidence="7">Subtilase family protein</fullName>
    </submittedName>
</protein>
<dbReference type="InterPro" id="IPR000209">
    <property type="entry name" value="Peptidase_S8/S53_dom"/>
</dbReference>
<dbReference type="InterPro" id="IPR036852">
    <property type="entry name" value="Peptidase_S8/S53_dom_sf"/>
</dbReference>
<feature type="domain" description="Peptidase S8/S53" evidence="6">
    <location>
        <begin position="95"/>
        <end position="289"/>
    </location>
</feature>
<sequence length="553" mass="62098">MNDRERLKIISEEYADFVVEYDSDLNFFERYQNSTYNLINEKYAVLHIPVNYINNNAIQEFGYHTMPKCFGLTAFITGSVEGVKAHSVYSGENTGKGILIGIVDSGIDYRNPFFIKEDNTTKIELLWDQSIDSNRYPVGFYYGTEYTEREINMALQSDNPLELVPSLDMIGEGTAMAGVATGLSNNTIETIGVVPGASLAVVKLKTAKKYLVEFYGIPEHAVCYQQNDIMMGVEYLIRNAKRLGKPVVICLGLSSSQSSHKGEDIMSNYFNENANQAGICMLIASGNEGDQMHHYYKSLIPPNTTDIVYLHVGREDKNFTAEMWGFLPSLLNIMIIAPDGTQIYEIQADFSSQRNISVTYLETVIYIDSYNSEKYSEQQLIMFRFRNMQEGIWRFVVSGTLNLRSEFHIWLPIRNFITEETYFFNADPFTTISAPGNAQFPITVNSYEPVNINLAPFTGRGFTSANFPKPTITAPGVNLLAPTLFNTVAPISGSSLSTAYTAGICAGLLEESIRRKERSILNTATVKNALLIKATRQKNTIYPNPEWGYGYIQ</sequence>
<dbReference type="InterPro" id="IPR015500">
    <property type="entry name" value="Peptidase_S8_subtilisin-rel"/>
</dbReference>
<dbReference type="EMBL" id="FRAC01000020">
    <property type="protein sequence ID" value="SHK93494.1"/>
    <property type="molecule type" value="Genomic_DNA"/>
</dbReference>
<evidence type="ECO:0000256" key="5">
    <source>
        <dbReference type="PROSITE-ProRule" id="PRU01240"/>
    </source>
</evidence>
<dbReference type="PROSITE" id="PS00136">
    <property type="entry name" value="SUBTILASE_ASP"/>
    <property type="match status" value="1"/>
</dbReference>
<dbReference type="CDD" id="cd07478">
    <property type="entry name" value="Peptidases_S8_CspA-like"/>
    <property type="match status" value="1"/>
</dbReference>
<dbReference type="GO" id="GO:0004252">
    <property type="term" value="F:serine-type endopeptidase activity"/>
    <property type="evidence" value="ECO:0007669"/>
    <property type="project" value="InterPro"/>
</dbReference>
<dbReference type="OrthoDB" id="9798386at2"/>
<dbReference type="Gene3D" id="3.40.50.200">
    <property type="entry name" value="Peptidase S8/S53 domain"/>
    <property type="match status" value="1"/>
</dbReference>
<evidence type="ECO:0000259" key="6">
    <source>
        <dbReference type="Pfam" id="PF00082"/>
    </source>
</evidence>
<dbReference type="Proteomes" id="UP000184386">
    <property type="component" value="Unassembled WGS sequence"/>
</dbReference>
<keyword evidence="2" id="KW-0645">Protease</keyword>
<dbReference type="Gene3D" id="2.60.120.1290">
    <property type="match status" value="1"/>
</dbReference>
<dbReference type="InterPro" id="IPR050131">
    <property type="entry name" value="Peptidase_S8_subtilisin-like"/>
</dbReference>
<evidence type="ECO:0000256" key="2">
    <source>
        <dbReference type="ARBA" id="ARBA00022670"/>
    </source>
</evidence>
<keyword evidence="8" id="KW-1185">Reference proteome</keyword>
<accession>A0A1M6WIN5</accession>
<dbReference type="PIRSF" id="PIRSF037894">
    <property type="entry name" value="Subtilisin_rel_CspABC"/>
    <property type="match status" value="1"/>
</dbReference>
<name>A0A1M6WIN5_9FIRM</name>
<dbReference type="InterPro" id="IPR023827">
    <property type="entry name" value="Peptidase_S8_Asp-AS"/>
</dbReference>
<dbReference type="InterPro" id="IPR017310">
    <property type="entry name" value="Pept_S8A_subtilisin_clostridia"/>
</dbReference>
<dbReference type="PANTHER" id="PTHR43806">
    <property type="entry name" value="PEPTIDASE S8"/>
    <property type="match status" value="1"/>
</dbReference>
<proteinExistence type="inferred from homology"/>
<keyword evidence="3" id="KW-0378">Hydrolase</keyword>
<evidence type="ECO:0000313" key="8">
    <source>
        <dbReference type="Proteomes" id="UP000184386"/>
    </source>
</evidence>
<evidence type="ECO:0000256" key="4">
    <source>
        <dbReference type="ARBA" id="ARBA00022825"/>
    </source>
</evidence>
<dbReference type="PRINTS" id="PR00723">
    <property type="entry name" value="SUBTILISIN"/>
</dbReference>
<keyword evidence="4" id="KW-0720">Serine protease</keyword>
<dbReference type="SUPFAM" id="SSF52743">
    <property type="entry name" value="Subtilisin-like"/>
    <property type="match status" value="1"/>
</dbReference>
<evidence type="ECO:0000256" key="1">
    <source>
        <dbReference type="ARBA" id="ARBA00011073"/>
    </source>
</evidence>
<dbReference type="AlphaFoldDB" id="A0A1M6WIN5"/>
<dbReference type="InterPro" id="IPR034045">
    <property type="entry name" value="Pep_S8_CspA-like"/>
</dbReference>
<comment type="similarity">
    <text evidence="1 5">Belongs to the peptidase S8 family.</text>
</comment>
<dbReference type="STRING" id="1121322.SAMN02745136_03683"/>
<dbReference type="GO" id="GO:0006508">
    <property type="term" value="P:proteolysis"/>
    <property type="evidence" value="ECO:0007669"/>
    <property type="project" value="UniProtKB-KW"/>
</dbReference>
<gene>
    <name evidence="7" type="ORF">SAMN02745136_03683</name>
</gene>
<comment type="caution">
    <text evidence="5">Lacks conserved residue(s) required for the propagation of feature annotation.</text>
</comment>
<dbReference type="PROSITE" id="PS51892">
    <property type="entry name" value="SUBTILASE"/>
    <property type="match status" value="1"/>
</dbReference>
<organism evidence="7 8">
    <name type="scientific">Anaerocolumna jejuensis DSM 15929</name>
    <dbReference type="NCBI Taxonomy" id="1121322"/>
    <lineage>
        <taxon>Bacteria</taxon>
        <taxon>Bacillati</taxon>
        <taxon>Bacillota</taxon>
        <taxon>Clostridia</taxon>
        <taxon>Lachnospirales</taxon>
        <taxon>Lachnospiraceae</taxon>
        <taxon>Anaerocolumna</taxon>
    </lineage>
</organism>
<feature type="domain" description="Peptidase S8/S53" evidence="6">
    <location>
        <begin position="425"/>
        <end position="550"/>
    </location>
</feature>
<reference evidence="7 8" key="1">
    <citation type="submission" date="2016-11" db="EMBL/GenBank/DDBJ databases">
        <authorList>
            <person name="Jaros S."/>
            <person name="Januszkiewicz K."/>
            <person name="Wedrychowicz H."/>
        </authorList>
    </citation>
    <scope>NUCLEOTIDE SEQUENCE [LARGE SCALE GENOMIC DNA]</scope>
    <source>
        <strain evidence="7 8">DSM 15929</strain>
    </source>
</reference>
<dbReference type="RefSeq" id="WP_073278313.1">
    <property type="nucleotide sequence ID" value="NZ_FRAC01000020.1"/>
</dbReference>
<dbReference type="Pfam" id="PF00082">
    <property type="entry name" value="Peptidase_S8"/>
    <property type="match status" value="2"/>
</dbReference>